<evidence type="ECO:0000256" key="7">
    <source>
        <dbReference type="ARBA" id="ARBA00023237"/>
    </source>
</evidence>
<accession>A0A2Z4GII6</accession>
<dbReference type="Gene3D" id="2.40.170.20">
    <property type="entry name" value="TonB-dependent receptor, beta-barrel domain"/>
    <property type="match status" value="1"/>
</dbReference>
<keyword evidence="12" id="KW-0675">Receptor</keyword>
<keyword evidence="5 9" id="KW-0798">TonB box</keyword>
<dbReference type="EMBL" id="CP029480">
    <property type="protein sequence ID" value="AWW00859.1"/>
    <property type="molecule type" value="Genomic_DNA"/>
</dbReference>
<keyword evidence="3 8" id="KW-1134">Transmembrane beta strand</keyword>
<evidence type="ECO:0000259" key="11">
    <source>
        <dbReference type="Pfam" id="PF07715"/>
    </source>
</evidence>
<evidence type="ECO:0000256" key="1">
    <source>
        <dbReference type="ARBA" id="ARBA00004571"/>
    </source>
</evidence>
<dbReference type="Gene3D" id="2.60.40.1120">
    <property type="entry name" value="Carboxypeptidase-like, regulatory domain"/>
    <property type="match status" value="1"/>
</dbReference>
<keyword evidence="4 8" id="KW-0812">Transmembrane</keyword>
<evidence type="ECO:0000256" key="9">
    <source>
        <dbReference type="RuleBase" id="RU003357"/>
    </source>
</evidence>
<keyword evidence="13" id="KW-1185">Reference proteome</keyword>
<dbReference type="Gene3D" id="2.170.130.10">
    <property type="entry name" value="TonB-dependent receptor, plug domain"/>
    <property type="match status" value="1"/>
</dbReference>
<dbReference type="Pfam" id="PF00593">
    <property type="entry name" value="TonB_dep_Rec_b-barrel"/>
    <property type="match status" value="1"/>
</dbReference>
<keyword evidence="2 8" id="KW-0813">Transport</keyword>
<feature type="domain" description="TonB-dependent receptor-like beta-barrel" evidence="10">
    <location>
        <begin position="393"/>
        <end position="761"/>
    </location>
</feature>
<protein>
    <submittedName>
        <fullName evidence="12">TonB-dependent receptor</fullName>
    </submittedName>
</protein>
<evidence type="ECO:0000256" key="8">
    <source>
        <dbReference type="PROSITE-ProRule" id="PRU01360"/>
    </source>
</evidence>
<evidence type="ECO:0000259" key="10">
    <source>
        <dbReference type="Pfam" id="PF00593"/>
    </source>
</evidence>
<dbReference type="KEGG" id="als:DJ013_09395"/>
<comment type="subcellular location">
    <subcellularLocation>
        <location evidence="1 8">Cell outer membrane</location>
        <topology evidence="1 8">Multi-pass membrane protein</topology>
    </subcellularLocation>
</comment>
<feature type="domain" description="TonB-dependent receptor plug" evidence="11">
    <location>
        <begin position="115"/>
        <end position="220"/>
    </location>
</feature>
<dbReference type="InterPro" id="IPR000531">
    <property type="entry name" value="Beta-barrel_TonB"/>
</dbReference>
<dbReference type="AlphaFoldDB" id="A0A2Z4GII6"/>
<dbReference type="SUPFAM" id="SSF49464">
    <property type="entry name" value="Carboxypeptidase regulatory domain-like"/>
    <property type="match status" value="1"/>
</dbReference>
<name>A0A2Z4GII6_9BACT</name>
<dbReference type="Proteomes" id="UP000249873">
    <property type="component" value="Chromosome"/>
</dbReference>
<evidence type="ECO:0000256" key="5">
    <source>
        <dbReference type="ARBA" id="ARBA00023077"/>
    </source>
</evidence>
<dbReference type="OrthoDB" id="9768177at2"/>
<dbReference type="NCBIfam" id="TIGR04057">
    <property type="entry name" value="SusC_RagA_signa"/>
    <property type="match status" value="1"/>
</dbReference>
<keyword evidence="6 8" id="KW-0472">Membrane</keyword>
<dbReference type="Pfam" id="PF13715">
    <property type="entry name" value="CarbopepD_reg_2"/>
    <property type="match status" value="1"/>
</dbReference>
<reference evidence="12 13" key="1">
    <citation type="submission" date="2018-05" db="EMBL/GenBank/DDBJ databases">
        <title>Complete genome sequence of Arcticibacterium luteifluviistationis SM1504T, a cytophagaceae bacterium isolated from Arctic surface seawater.</title>
        <authorList>
            <person name="Li Y."/>
            <person name="Qin Q.-L."/>
        </authorList>
    </citation>
    <scope>NUCLEOTIDE SEQUENCE [LARGE SCALE GENOMIC DNA]</scope>
    <source>
        <strain evidence="12 13">SM1504</strain>
    </source>
</reference>
<evidence type="ECO:0000313" key="12">
    <source>
        <dbReference type="EMBL" id="AWW00859.1"/>
    </source>
</evidence>
<dbReference type="InterPro" id="IPR036942">
    <property type="entry name" value="Beta-barrel_TonB_sf"/>
</dbReference>
<evidence type="ECO:0000256" key="6">
    <source>
        <dbReference type="ARBA" id="ARBA00023136"/>
    </source>
</evidence>
<dbReference type="Pfam" id="PF07715">
    <property type="entry name" value="Plug"/>
    <property type="match status" value="1"/>
</dbReference>
<dbReference type="InterPro" id="IPR023996">
    <property type="entry name" value="TonB-dep_OMP_SusC/RagA"/>
</dbReference>
<evidence type="ECO:0000313" key="13">
    <source>
        <dbReference type="Proteomes" id="UP000249873"/>
    </source>
</evidence>
<dbReference type="PROSITE" id="PS52016">
    <property type="entry name" value="TONB_DEPENDENT_REC_3"/>
    <property type="match status" value="1"/>
</dbReference>
<sequence length="1013" mass="109846">MKAVPMTAIILSMFIGQSFGQSRQVTGKIISAADKSGLPSASVLQSGTSNGVMTDLDGNFKITVSGSDAELVFSYIGYVDQEVVVGNQSIINVELAEDANALSEVVVIGYGSQKKSDMTGSVSSVDAEELGKFATSNAAGTLQGRMAGVRVSPQGGSPDSPMKITIRGSGTLSDAGPLYVIDGMLTGGMGSLNPQDIESVSVLKDASATAIYGSRAANGVIIVTTKKGKSGDLAINFNASTGFQKAANLIDWANARQYADIVNRARDNDGNPRFPSNDAQFNPNVDSDIQRESLRNAPISNIGLSIGGGSKNTTMNFSVNHMDQTGIVKESDFSRTNIRVNSSFTKGRFKLQQTLGVNRSVNNPNNYFSRERDQIPTVPIYDENGEFTGTNVPTGQTISLGNYSGVGNLINSLGLATIEDRTVTSNGLIGNVDATLEILKGLKYRFNVGVDMSNSNNYTFTPKYKFNDTPLGNKPFAELNESNSNFLSLLTEHTLNYFKTIGKTQVDILGGYSSQVGKGRSLGIVARNFPSNDIRVASAASDRAQAPSNAYETGLLSYFGRANVTIDGKYLLTATLRRDGSSLFREDLRWGTFPSAAVGWNISNESFMQNVSAITNLKLRASYGEIGSNNVNPYAIDPELNLNSDYIIGAGQTRLQGYSITKGVNPNITWETTKTMDIGLDFNMLQNKLQFTLDYFNKNSEDVLVALSLPLYTGFGNAVPFNTASIKNNGFEFQANYYDNFGKDFKYSVSANFTTLNNEVTALGRATPIIQGQFTSNGLKSTKTDVGHPIGAFYGFVTDGIYQTDEEALAANDFNQPRAGDLKFKDLNGDGKVDNSDQDYIGNPAPGVIYGLNFSGEYKSFDMTFLFDGVAGNKILNGTRYRGYFDTEGNYLADALNGWTPSNTNTDVPRNTQTDPGYNRRFSDFYLEDGSFFRLKNVQVGYSIKNEALSKIGMTRARIYVSSQNLFTLSKYTGYYPEVGSNTRSNPRLFNEGVDEGAYPMPKNYQIGLQVNF</sequence>
<dbReference type="SUPFAM" id="SSF56935">
    <property type="entry name" value="Porins"/>
    <property type="match status" value="1"/>
</dbReference>
<evidence type="ECO:0000256" key="3">
    <source>
        <dbReference type="ARBA" id="ARBA00022452"/>
    </source>
</evidence>
<dbReference type="InterPro" id="IPR023997">
    <property type="entry name" value="TonB-dep_OMP_SusC/RagA_CS"/>
</dbReference>
<comment type="similarity">
    <text evidence="8 9">Belongs to the TonB-dependent receptor family.</text>
</comment>
<evidence type="ECO:0000256" key="2">
    <source>
        <dbReference type="ARBA" id="ARBA00022448"/>
    </source>
</evidence>
<organism evidence="12 13">
    <name type="scientific">Arcticibacterium luteifluviistationis</name>
    <dbReference type="NCBI Taxonomy" id="1784714"/>
    <lineage>
        <taxon>Bacteria</taxon>
        <taxon>Pseudomonadati</taxon>
        <taxon>Bacteroidota</taxon>
        <taxon>Cytophagia</taxon>
        <taxon>Cytophagales</taxon>
        <taxon>Leadbetterellaceae</taxon>
        <taxon>Arcticibacterium</taxon>
    </lineage>
</organism>
<dbReference type="InterPro" id="IPR039426">
    <property type="entry name" value="TonB-dep_rcpt-like"/>
</dbReference>
<dbReference type="InterPro" id="IPR012910">
    <property type="entry name" value="Plug_dom"/>
</dbReference>
<evidence type="ECO:0000256" key="4">
    <source>
        <dbReference type="ARBA" id="ARBA00022692"/>
    </source>
</evidence>
<gene>
    <name evidence="12" type="ORF">DJ013_09395</name>
</gene>
<dbReference type="GO" id="GO:0009279">
    <property type="term" value="C:cell outer membrane"/>
    <property type="evidence" value="ECO:0007669"/>
    <property type="project" value="UniProtKB-SubCell"/>
</dbReference>
<dbReference type="NCBIfam" id="TIGR04056">
    <property type="entry name" value="OMP_RagA_SusC"/>
    <property type="match status" value="1"/>
</dbReference>
<proteinExistence type="inferred from homology"/>
<dbReference type="InterPro" id="IPR008969">
    <property type="entry name" value="CarboxyPept-like_regulatory"/>
</dbReference>
<dbReference type="InterPro" id="IPR037066">
    <property type="entry name" value="Plug_dom_sf"/>
</dbReference>
<keyword evidence="7 8" id="KW-0998">Cell outer membrane</keyword>